<comment type="similarity">
    <text evidence="1">Belongs to the beta-class carbonic anhydrase family.</text>
</comment>
<proteinExistence type="inferred from homology"/>
<sequence>MFVACWARDAVTDAVLDSLSFAEKSLGVREIYVIGHKRCGAVALAAQGKAPPSLAPQLEEAPRRTKVENVCISCEEQHPLGAELECYYYDMDVPALRRACT</sequence>
<dbReference type="GeneID" id="5054968"/>
<dbReference type="GO" id="GO:0004089">
    <property type="term" value="F:carbonate dehydratase activity"/>
    <property type="evidence" value="ECO:0007669"/>
    <property type="project" value="InterPro"/>
</dbReference>
<protein>
    <submittedName>
        <fullName evidence="3">Carbonic anhydrase</fullName>
    </submittedName>
</protein>
<dbReference type="Pfam" id="PF00484">
    <property type="entry name" value="Pro_CA"/>
    <property type="match status" value="1"/>
</dbReference>
<reference evidence="3 4" key="1">
    <citation type="journal article" date="2020" name="Nat. Commun.">
        <title>The structures of two archaeal type IV pili illuminate evolutionary relationships.</title>
        <authorList>
            <person name="Wang F."/>
            <person name="Baquero D.P."/>
            <person name="Su Z."/>
            <person name="Beltran L.C."/>
            <person name="Prangishvili D."/>
            <person name="Krupovic M."/>
            <person name="Egelman E.H."/>
        </authorList>
    </citation>
    <scope>NUCLEOTIDE SEQUENCE [LARGE SCALE GENOMIC DNA]</scope>
    <source>
        <strain evidence="3 4">2GA</strain>
    </source>
</reference>
<keyword evidence="2" id="KW-0862">Zinc</keyword>
<dbReference type="EMBL" id="JAAVJF010000003">
    <property type="protein sequence ID" value="NYR15848.1"/>
    <property type="molecule type" value="Genomic_DNA"/>
</dbReference>
<dbReference type="SUPFAM" id="SSF53056">
    <property type="entry name" value="beta-carbonic anhydrase, cab"/>
    <property type="match status" value="1"/>
</dbReference>
<evidence type="ECO:0000256" key="1">
    <source>
        <dbReference type="ARBA" id="ARBA00006217"/>
    </source>
</evidence>
<dbReference type="InterPro" id="IPR001765">
    <property type="entry name" value="Carbonic_anhydrase"/>
</dbReference>
<comment type="caution">
    <text evidence="3">The sequence shown here is derived from an EMBL/GenBank/DDBJ whole genome shotgun (WGS) entry which is preliminary data.</text>
</comment>
<dbReference type="Proteomes" id="UP000554766">
    <property type="component" value="Unassembled WGS sequence"/>
</dbReference>
<accession>A0A7L4PA93</accession>
<evidence type="ECO:0000313" key="4">
    <source>
        <dbReference type="Proteomes" id="UP000554766"/>
    </source>
</evidence>
<comment type="cofactor">
    <cofactor evidence="2">
        <name>Zn(2+)</name>
        <dbReference type="ChEBI" id="CHEBI:29105"/>
    </cofactor>
    <text evidence="2">Binds 1 zinc ion per subunit.</text>
</comment>
<organism evidence="3 4">
    <name type="scientific">Pyrobaculum arsenaticum</name>
    <dbReference type="NCBI Taxonomy" id="121277"/>
    <lineage>
        <taxon>Archaea</taxon>
        <taxon>Thermoproteota</taxon>
        <taxon>Thermoprotei</taxon>
        <taxon>Thermoproteales</taxon>
        <taxon>Thermoproteaceae</taxon>
        <taxon>Pyrobaculum</taxon>
    </lineage>
</organism>
<evidence type="ECO:0000313" key="3">
    <source>
        <dbReference type="EMBL" id="NYR15848.1"/>
    </source>
</evidence>
<feature type="binding site" evidence="2">
    <location>
        <position position="39"/>
    </location>
    <ligand>
        <name>Zn(2+)</name>
        <dbReference type="ChEBI" id="CHEBI:29105"/>
    </ligand>
</feature>
<evidence type="ECO:0000256" key="2">
    <source>
        <dbReference type="PIRSR" id="PIRSR601765-2"/>
    </source>
</evidence>
<dbReference type="GO" id="GO:0008270">
    <property type="term" value="F:zinc ion binding"/>
    <property type="evidence" value="ECO:0007669"/>
    <property type="project" value="InterPro"/>
</dbReference>
<keyword evidence="2" id="KW-0479">Metal-binding</keyword>
<dbReference type="Gene3D" id="3.40.1050.10">
    <property type="entry name" value="Carbonic anhydrase"/>
    <property type="match status" value="1"/>
</dbReference>
<dbReference type="InterPro" id="IPR036874">
    <property type="entry name" value="Carbonic_anhydrase_sf"/>
</dbReference>
<dbReference type="RefSeq" id="WP_011899770.1">
    <property type="nucleotide sequence ID" value="NZ_JAAVJF010000003.1"/>
</dbReference>
<gene>
    <name evidence="3" type="ORF">HC235_07850</name>
</gene>
<keyword evidence="4" id="KW-1185">Reference proteome</keyword>
<dbReference type="OMA" id="CWARDAV"/>
<feature type="binding site" evidence="2">
    <location>
        <position position="36"/>
    </location>
    <ligand>
        <name>Zn(2+)</name>
        <dbReference type="ChEBI" id="CHEBI:29105"/>
    </ligand>
</feature>
<dbReference type="AlphaFoldDB" id="A0A7L4PA93"/>
<name>A0A7L4PA93_9CREN</name>